<feature type="domain" description="YbaK/aminoacyl-tRNA synthetase-associated" evidence="1">
    <location>
        <begin position="26"/>
        <end position="144"/>
    </location>
</feature>
<dbReference type="RefSeq" id="WP_305992854.1">
    <property type="nucleotide sequence ID" value="NZ_JAVAMP010000008.1"/>
</dbReference>
<dbReference type="PANTHER" id="PTHR30411">
    <property type="entry name" value="CYTOPLASMIC PROTEIN"/>
    <property type="match status" value="1"/>
</dbReference>
<name>A0ABT9J232_9BACL</name>
<keyword evidence="3" id="KW-1185">Reference proteome</keyword>
<evidence type="ECO:0000259" key="1">
    <source>
        <dbReference type="Pfam" id="PF04073"/>
    </source>
</evidence>
<dbReference type="SUPFAM" id="SSF55826">
    <property type="entry name" value="YbaK/ProRS associated domain"/>
    <property type="match status" value="1"/>
</dbReference>
<protein>
    <submittedName>
        <fullName evidence="2">YbaK/EbsC family protein</fullName>
    </submittedName>
</protein>
<dbReference type="Gene3D" id="3.90.960.10">
    <property type="entry name" value="YbaK/aminoacyl-tRNA synthetase-associated domain"/>
    <property type="match status" value="1"/>
</dbReference>
<dbReference type="EMBL" id="JAVAMP010000008">
    <property type="protein sequence ID" value="MDP5275548.1"/>
    <property type="molecule type" value="Genomic_DNA"/>
</dbReference>
<dbReference type="InterPro" id="IPR007214">
    <property type="entry name" value="YbaK/aa-tRNA-synth-assoc-dom"/>
</dbReference>
<proteinExistence type="predicted"/>
<dbReference type="Pfam" id="PF04073">
    <property type="entry name" value="tRNA_edit"/>
    <property type="match status" value="1"/>
</dbReference>
<organism evidence="2 3">
    <name type="scientific">Chengkuizengella axinellae</name>
    <dbReference type="NCBI Taxonomy" id="3064388"/>
    <lineage>
        <taxon>Bacteria</taxon>
        <taxon>Bacillati</taxon>
        <taxon>Bacillota</taxon>
        <taxon>Bacilli</taxon>
        <taxon>Bacillales</taxon>
        <taxon>Paenibacillaceae</taxon>
        <taxon>Chengkuizengella</taxon>
    </lineage>
</organism>
<dbReference type="PANTHER" id="PTHR30411:SF1">
    <property type="entry name" value="CYTOPLASMIC PROTEIN"/>
    <property type="match status" value="1"/>
</dbReference>
<dbReference type="Proteomes" id="UP001231941">
    <property type="component" value="Unassembled WGS sequence"/>
</dbReference>
<evidence type="ECO:0000313" key="3">
    <source>
        <dbReference type="Proteomes" id="UP001231941"/>
    </source>
</evidence>
<comment type="caution">
    <text evidence="2">The sequence shown here is derived from an EMBL/GenBank/DDBJ whole genome shotgun (WGS) entry which is preliminary data.</text>
</comment>
<accession>A0ABT9J232</accession>
<sequence length="156" mass="17494">MNQYDIKISDYLKENKINADHLLVKKNCHSVSDAAAAVNEKVDEFVKNVCMVDDTDRLIVAIVKGEDRASTSRVYKVLNLDHRPKLASEEEVFRRTGFPVGGVPSFGFNALFLVDLKVLEKDYIYTGGGSTQSLIKIETGELLKVNSGKVFRIRKK</sequence>
<dbReference type="InterPro" id="IPR036754">
    <property type="entry name" value="YbaK/aa-tRNA-synt-asso_dom_sf"/>
</dbReference>
<dbReference type="CDD" id="cd04332">
    <property type="entry name" value="YbaK_like"/>
    <property type="match status" value="1"/>
</dbReference>
<evidence type="ECO:0000313" key="2">
    <source>
        <dbReference type="EMBL" id="MDP5275548.1"/>
    </source>
</evidence>
<reference evidence="2 3" key="1">
    <citation type="submission" date="2023-08" db="EMBL/GenBank/DDBJ databases">
        <authorList>
            <person name="Park J.-S."/>
        </authorList>
    </citation>
    <scope>NUCLEOTIDE SEQUENCE [LARGE SCALE GENOMIC DNA]</scope>
    <source>
        <strain evidence="2 3">2205SS18-9</strain>
    </source>
</reference>
<gene>
    <name evidence="2" type="ORF">Q5Y73_15670</name>
</gene>